<keyword evidence="2" id="KW-1185">Reference proteome</keyword>
<evidence type="ECO:0000313" key="2">
    <source>
        <dbReference type="Proteomes" id="UP000295727"/>
    </source>
</evidence>
<reference evidence="1 2" key="1">
    <citation type="submission" date="2019-03" db="EMBL/GenBank/DDBJ databases">
        <title>Paraburkholderia sp. 7MH5, isolated from subtropical forest soil.</title>
        <authorList>
            <person name="Gao Z.-H."/>
            <person name="Qiu L.-H."/>
        </authorList>
    </citation>
    <scope>NUCLEOTIDE SEQUENCE [LARGE SCALE GENOMIC DNA]</scope>
    <source>
        <strain evidence="1 2">7MH5</strain>
    </source>
</reference>
<sequence length="152" mass="16804">MNESSEIVVSDLPFTVRRTARWADCDPAGVVFAGRYTDYLLGAVMHFMRRIGYGTNGQAGRESGVGLPCKHMRLTFHASLYPEDVVDIRIEVGEIRTHTFDLIARACLLDGRLAFEGQFTPIAIRGDVRESTSIPAALCEALQPYRLAKEAA</sequence>
<name>A0A4P7D3R2_9BURK</name>
<dbReference type="SUPFAM" id="SSF54637">
    <property type="entry name" value="Thioesterase/thiol ester dehydrase-isomerase"/>
    <property type="match status" value="1"/>
</dbReference>
<protein>
    <submittedName>
        <fullName evidence="1">Acyl-CoA thioesterase</fullName>
    </submittedName>
</protein>
<dbReference type="AlphaFoldDB" id="A0A4P7D3R2"/>
<dbReference type="CDD" id="cd00586">
    <property type="entry name" value="4HBT"/>
    <property type="match status" value="1"/>
</dbReference>
<dbReference type="RefSeq" id="WP_134755544.1">
    <property type="nucleotide sequence ID" value="NZ_CP038150.1"/>
</dbReference>
<accession>A0A4P7D3R2</accession>
<evidence type="ECO:0000313" key="1">
    <source>
        <dbReference type="EMBL" id="QBR01174.1"/>
    </source>
</evidence>
<dbReference type="Pfam" id="PF13279">
    <property type="entry name" value="4HBT_2"/>
    <property type="match status" value="1"/>
</dbReference>
<dbReference type="EMBL" id="CP038150">
    <property type="protein sequence ID" value="QBR01174.1"/>
    <property type="molecule type" value="Genomic_DNA"/>
</dbReference>
<dbReference type="KEGG" id="ppai:E1956_28570"/>
<proteinExistence type="predicted"/>
<dbReference type="Proteomes" id="UP000295727">
    <property type="component" value="Chromosome 3"/>
</dbReference>
<dbReference type="OrthoDB" id="21822at2"/>
<dbReference type="InterPro" id="IPR029069">
    <property type="entry name" value="HotDog_dom_sf"/>
</dbReference>
<dbReference type="Gene3D" id="3.10.129.10">
    <property type="entry name" value="Hotdog Thioesterase"/>
    <property type="match status" value="1"/>
</dbReference>
<organism evidence="1 2">
    <name type="scientific">Paraburkholderia pallida</name>
    <dbReference type="NCBI Taxonomy" id="2547399"/>
    <lineage>
        <taxon>Bacteria</taxon>
        <taxon>Pseudomonadati</taxon>
        <taxon>Pseudomonadota</taxon>
        <taxon>Betaproteobacteria</taxon>
        <taxon>Burkholderiales</taxon>
        <taxon>Burkholderiaceae</taxon>
        <taxon>Paraburkholderia</taxon>
    </lineage>
</organism>
<gene>
    <name evidence="1" type="ORF">E1956_28570</name>
</gene>